<feature type="compositionally biased region" description="Low complexity" evidence="1">
    <location>
        <begin position="174"/>
        <end position="187"/>
    </location>
</feature>
<dbReference type="EMBL" id="LJZO01000002">
    <property type="protein sequence ID" value="ROW03943.1"/>
    <property type="molecule type" value="Genomic_DNA"/>
</dbReference>
<feature type="region of interest" description="Disordered" evidence="1">
    <location>
        <begin position="1"/>
        <end position="38"/>
    </location>
</feature>
<protein>
    <submittedName>
        <fullName evidence="2">Uncharacterized protein</fullName>
    </submittedName>
</protein>
<dbReference type="OrthoDB" id="3536438at2759"/>
<feature type="region of interest" description="Disordered" evidence="1">
    <location>
        <begin position="169"/>
        <end position="188"/>
    </location>
</feature>
<dbReference type="AlphaFoldDB" id="A0A423WL56"/>
<evidence type="ECO:0000313" key="3">
    <source>
        <dbReference type="Proteomes" id="UP000284375"/>
    </source>
</evidence>
<accession>A0A423WL56</accession>
<name>A0A423WL56_CYTCH</name>
<dbReference type="Proteomes" id="UP000284375">
    <property type="component" value="Unassembled WGS sequence"/>
</dbReference>
<sequence length="259" mass="27415">MSSSSDIYDVPSYPSTPSPDPFKSRRRAGPAPRPQTTWEAVSHAYPSVAAAFPSRPANDEIAYLAGLPARDGALAPNVVDKGKGKNKKKVAREFVLGGASSRRNQNVKAALAQATGVAAQTPCDNCAAGNGIWKTCGQAPAREGASDDVFRGACPSCFYNSKGAYCRRAPPAPASSSSQPSQPSQPSLEDRIARLMAMTDDEFGEEEKALAEARTRRAAGRPYRLRAFAEMGKDGGDDDGGEDDVDIDEMMAIAESPWG</sequence>
<comment type="caution">
    <text evidence="2">The sequence shown here is derived from an EMBL/GenBank/DDBJ whole genome shotgun (WGS) entry which is preliminary data.</text>
</comment>
<keyword evidence="3" id="KW-1185">Reference proteome</keyword>
<gene>
    <name evidence="2" type="ORF">VSDG_01040</name>
</gene>
<dbReference type="Pfam" id="PF12511">
    <property type="entry name" value="DUF3716"/>
    <property type="match status" value="1"/>
</dbReference>
<reference evidence="2 3" key="1">
    <citation type="submission" date="2015-09" db="EMBL/GenBank/DDBJ databases">
        <title>Host preference determinants of Valsa canker pathogens revealed by comparative genomics.</title>
        <authorList>
            <person name="Yin Z."/>
            <person name="Huang L."/>
        </authorList>
    </citation>
    <scope>NUCLEOTIDE SEQUENCE [LARGE SCALE GENOMIC DNA]</scope>
    <source>
        <strain evidence="2 3">YSFL</strain>
    </source>
</reference>
<dbReference type="InterPro" id="IPR022190">
    <property type="entry name" value="DUF3716"/>
</dbReference>
<proteinExistence type="predicted"/>
<evidence type="ECO:0000256" key="1">
    <source>
        <dbReference type="SAM" id="MobiDB-lite"/>
    </source>
</evidence>
<evidence type="ECO:0000313" key="2">
    <source>
        <dbReference type="EMBL" id="ROW03943.1"/>
    </source>
</evidence>
<organism evidence="2 3">
    <name type="scientific">Cytospora chrysosperma</name>
    <name type="common">Cytospora canker fungus</name>
    <name type="synonym">Sphaeria chrysosperma</name>
    <dbReference type="NCBI Taxonomy" id="252740"/>
    <lineage>
        <taxon>Eukaryota</taxon>
        <taxon>Fungi</taxon>
        <taxon>Dikarya</taxon>
        <taxon>Ascomycota</taxon>
        <taxon>Pezizomycotina</taxon>
        <taxon>Sordariomycetes</taxon>
        <taxon>Sordariomycetidae</taxon>
        <taxon>Diaporthales</taxon>
        <taxon>Cytosporaceae</taxon>
        <taxon>Cytospora</taxon>
    </lineage>
</organism>